<evidence type="ECO:0000256" key="7">
    <source>
        <dbReference type="ARBA" id="ARBA00023306"/>
    </source>
</evidence>
<feature type="compositionally biased region" description="Basic and acidic residues" evidence="9">
    <location>
        <begin position="489"/>
        <end position="549"/>
    </location>
</feature>
<gene>
    <name evidence="10" type="primary">INTS13</name>
</gene>
<dbReference type="Ensembl" id="ENSNNAT00000023250.1">
    <property type="protein sequence ID" value="ENSNNAP00000022181.1"/>
    <property type="gene ID" value="ENSNNAG00000014593.1"/>
</dbReference>
<evidence type="ECO:0000313" key="11">
    <source>
        <dbReference type="Proteomes" id="UP000694559"/>
    </source>
</evidence>
<protein>
    <submittedName>
        <fullName evidence="10">Integrator complex subunit 13</fullName>
    </submittedName>
</protein>
<keyword evidence="6" id="KW-0539">Nucleus</keyword>
<evidence type="ECO:0000256" key="4">
    <source>
        <dbReference type="ARBA" id="ARBA00022618"/>
    </source>
</evidence>
<dbReference type="GeneTree" id="ENSGT00390000002793"/>
<evidence type="ECO:0000256" key="2">
    <source>
        <dbReference type="ARBA" id="ARBA00004496"/>
    </source>
</evidence>
<evidence type="ECO:0000256" key="1">
    <source>
        <dbReference type="ARBA" id="ARBA00004123"/>
    </source>
</evidence>
<accession>A0A8C7E439</accession>
<organism evidence="10 11">
    <name type="scientific">Naja naja</name>
    <name type="common">Indian cobra</name>
    <dbReference type="NCBI Taxonomy" id="35670"/>
    <lineage>
        <taxon>Eukaryota</taxon>
        <taxon>Metazoa</taxon>
        <taxon>Chordata</taxon>
        <taxon>Craniata</taxon>
        <taxon>Vertebrata</taxon>
        <taxon>Euteleostomi</taxon>
        <taxon>Lepidosauria</taxon>
        <taxon>Squamata</taxon>
        <taxon>Bifurcata</taxon>
        <taxon>Unidentata</taxon>
        <taxon>Episquamata</taxon>
        <taxon>Toxicofera</taxon>
        <taxon>Serpentes</taxon>
        <taxon>Colubroidea</taxon>
        <taxon>Elapidae</taxon>
        <taxon>Elapinae</taxon>
        <taxon>Naja</taxon>
    </lineage>
</organism>
<keyword evidence="4" id="KW-0132">Cell division</keyword>
<evidence type="ECO:0000313" key="10">
    <source>
        <dbReference type="Ensembl" id="ENSNNAP00000022181.1"/>
    </source>
</evidence>
<keyword evidence="11" id="KW-1185">Reference proteome</keyword>
<dbReference type="GO" id="GO:0051301">
    <property type="term" value="P:cell division"/>
    <property type="evidence" value="ECO:0007669"/>
    <property type="project" value="UniProtKB-KW"/>
</dbReference>
<dbReference type="GO" id="GO:0007346">
    <property type="term" value="P:regulation of mitotic cell cycle"/>
    <property type="evidence" value="ECO:0007669"/>
    <property type="project" value="TreeGrafter"/>
</dbReference>
<dbReference type="OrthoDB" id="5844105at2759"/>
<dbReference type="PANTHER" id="PTHR12955">
    <property type="entry name" value="SARCOMA ANTIGEN NY-SAR-95-RELATED"/>
    <property type="match status" value="1"/>
</dbReference>
<reference evidence="10" key="1">
    <citation type="submission" date="2025-08" db="UniProtKB">
        <authorList>
            <consortium name="Ensembl"/>
        </authorList>
    </citation>
    <scope>IDENTIFICATION</scope>
</reference>
<evidence type="ECO:0000256" key="6">
    <source>
        <dbReference type="ARBA" id="ARBA00023242"/>
    </source>
</evidence>
<keyword evidence="5" id="KW-0498">Mitosis</keyword>
<name>A0A8C7E439_NAJNA</name>
<dbReference type="Proteomes" id="UP000694559">
    <property type="component" value="Unplaced"/>
</dbReference>
<evidence type="ECO:0000256" key="9">
    <source>
        <dbReference type="SAM" id="MobiDB-lite"/>
    </source>
</evidence>
<dbReference type="AlphaFoldDB" id="A0A8C7E439"/>
<feature type="region of interest" description="Disordered" evidence="9">
    <location>
        <begin position="489"/>
        <end position="572"/>
    </location>
</feature>
<keyword evidence="3" id="KW-0963">Cytoplasm</keyword>
<keyword evidence="7" id="KW-0131">Cell cycle</keyword>
<evidence type="ECO:0000256" key="8">
    <source>
        <dbReference type="ARBA" id="ARBA00061603"/>
    </source>
</evidence>
<evidence type="ECO:0000256" key="5">
    <source>
        <dbReference type="ARBA" id="ARBA00022776"/>
    </source>
</evidence>
<reference evidence="10" key="2">
    <citation type="submission" date="2025-09" db="UniProtKB">
        <authorList>
            <consortium name="Ensembl"/>
        </authorList>
    </citation>
    <scope>IDENTIFICATION</scope>
</reference>
<dbReference type="PANTHER" id="PTHR12955:SF1">
    <property type="entry name" value="INTEGRATOR COMPLEX SUBUNIT 13"/>
    <property type="match status" value="1"/>
</dbReference>
<evidence type="ECO:0000256" key="3">
    <source>
        <dbReference type="ARBA" id="ARBA00022490"/>
    </source>
</evidence>
<sequence>MKIFSESHKTVFVVDHCPYMAESCRQHVEFDMLVKNRTQGIIPLAPISRSLWTCSVESSMEYCRIMYDIFPFKKLVNFIVSDSGANVLNSWNQEDQNLQELMAALATVGPPNPHADPECCSILHGLVAAVEALCKITEYQHEARTLLMENADRVGNRGRIICITNAKSDSHVRMLEEFVQETIHEHNKLAANSDHLMQIQKCELVLIHTYPVGEESLVSDHLKKELSPVLTSEVHSVRAGRHLATRLNLLVQQHFDLASTTITNIPMKEEQHANTSANYDVELLHHKEAHVDFLKSGDNHMGGSSKEGTFKETITLKWCTPRTNSVELHYCTGAYRISPVDVNSRPSSCLTNFLLNEPRYKNDDSLEVPLERAKDQLEKHTRYWPMIISQTTIFNMQAVVPLASVIVKEALTDEDVLTCQKTIYSLVEMERKNDPLPISTVGTRGKGPKRDEQYRIMWNELETLVRAHIANSDKHQRVLECLLTCRSKPPEEEERKKRGRKREEKEDKSEKAGKDYESEKSWQESERLKGLLDREKEELAEAEVIKDSPDSPEPPNKKPLVAMDDLPGPEKNKGPISLLSLWSNRINAANSRKHQEFIGRLSSVNNKAELYQHLKEENGMETAENGKPSRQ</sequence>
<comment type="subcellular location">
    <subcellularLocation>
        <location evidence="2">Cytoplasm</location>
    </subcellularLocation>
    <subcellularLocation>
        <location evidence="1">Nucleus</location>
    </subcellularLocation>
</comment>
<dbReference type="InterPro" id="IPR019355">
    <property type="entry name" value="Cell_cycle_regulator_Mat89Bb"/>
</dbReference>
<dbReference type="Pfam" id="PF10221">
    <property type="entry name" value="Mat89Bb"/>
    <property type="match status" value="2"/>
</dbReference>
<dbReference type="GO" id="GO:0005737">
    <property type="term" value="C:cytoplasm"/>
    <property type="evidence" value="ECO:0007669"/>
    <property type="project" value="UniProtKB-SubCell"/>
</dbReference>
<proteinExistence type="inferred from homology"/>
<comment type="similarity">
    <text evidence="8">Belongs to the Integrator subunit 13 family.</text>
</comment>
<dbReference type="GO" id="GO:0051642">
    <property type="term" value="P:centrosome localization"/>
    <property type="evidence" value="ECO:0007669"/>
    <property type="project" value="TreeGrafter"/>
</dbReference>
<dbReference type="GO" id="GO:0032039">
    <property type="term" value="C:integrator complex"/>
    <property type="evidence" value="ECO:0007669"/>
    <property type="project" value="TreeGrafter"/>
</dbReference>